<dbReference type="Proteomes" id="UP001626550">
    <property type="component" value="Unassembled WGS sequence"/>
</dbReference>
<name>A0ABD2QJQ0_9PLAT</name>
<accession>A0ABD2QJQ0</accession>
<evidence type="ECO:0000313" key="4">
    <source>
        <dbReference type="Proteomes" id="UP001626550"/>
    </source>
</evidence>
<comment type="similarity">
    <text evidence="1">Belongs to the SAP18 family.</text>
</comment>
<evidence type="ECO:0000313" key="3">
    <source>
        <dbReference type="EMBL" id="KAL3319763.1"/>
    </source>
</evidence>
<dbReference type="InterPro" id="IPR042534">
    <property type="entry name" value="SAP18_sf"/>
</dbReference>
<gene>
    <name evidence="3" type="primary">SAP18</name>
    <name evidence="3" type="ORF">Ciccas_001556</name>
</gene>
<dbReference type="PANTHER" id="PTHR13082">
    <property type="entry name" value="SAP18"/>
    <property type="match status" value="1"/>
</dbReference>
<dbReference type="Gene3D" id="3.10.20.550">
    <property type="entry name" value="ASAP complex, SAP18 subunit"/>
    <property type="match status" value="1"/>
</dbReference>
<comment type="caution">
    <text evidence="3">The sequence shown here is derived from an EMBL/GenBank/DDBJ whole genome shotgun (WGS) entry which is preliminary data.</text>
</comment>
<reference evidence="3 4" key="1">
    <citation type="submission" date="2024-11" db="EMBL/GenBank/DDBJ databases">
        <title>Adaptive evolution of stress response genes in parasites aligns with host niche diversity.</title>
        <authorList>
            <person name="Hahn C."/>
            <person name="Resl P."/>
        </authorList>
    </citation>
    <scope>NUCLEOTIDE SEQUENCE [LARGE SCALE GENOMIC DNA]</scope>
    <source>
        <strain evidence="3">EGGRZ-B1_66</strain>
        <tissue evidence="3">Body</tissue>
    </source>
</reference>
<dbReference type="Pfam" id="PF06487">
    <property type="entry name" value="SAP18"/>
    <property type="match status" value="1"/>
</dbReference>
<dbReference type="EMBL" id="JBJKFK010000104">
    <property type="protein sequence ID" value="KAL3319763.1"/>
    <property type="molecule type" value="Genomic_DNA"/>
</dbReference>
<evidence type="ECO:0000256" key="2">
    <source>
        <dbReference type="ARBA" id="ARBA00030511"/>
    </source>
</evidence>
<dbReference type="InterPro" id="IPR010516">
    <property type="entry name" value="SAP18"/>
</dbReference>
<dbReference type="AlphaFoldDB" id="A0ABD2QJQ0"/>
<protein>
    <recommendedName>
        <fullName evidence="2">18 kDa Sin3-associated polypeptide</fullName>
    </recommendedName>
</protein>
<sequence>MVKLVMKSTDIQKERMKTCPFLIKLIIKEGAHHNPSEFSNGNFPNDELRVHTWMNATLAELTSLIQHIYPKYSVKNTSFSFCVVYPDPKTPAYRMKEIGTVVTGLNCDTNKIQLSDCAFRIGDYIDVSINTPSKNGSITARTNTAVRSRLGDVQSADRPLIYNRLSKRSNFRA</sequence>
<dbReference type="PANTHER" id="PTHR13082:SF0">
    <property type="entry name" value="HISTONE DEACETYLASE COMPLEX SUBUNIT SAP18"/>
    <property type="match status" value="1"/>
</dbReference>
<proteinExistence type="inferred from homology"/>
<keyword evidence="4" id="KW-1185">Reference proteome</keyword>
<organism evidence="3 4">
    <name type="scientific">Cichlidogyrus casuarinus</name>
    <dbReference type="NCBI Taxonomy" id="1844966"/>
    <lineage>
        <taxon>Eukaryota</taxon>
        <taxon>Metazoa</taxon>
        <taxon>Spiralia</taxon>
        <taxon>Lophotrochozoa</taxon>
        <taxon>Platyhelminthes</taxon>
        <taxon>Monogenea</taxon>
        <taxon>Monopisthocotylea</taxon>
        <taxon>Dactylogyridea</taxon>
        <taxon>Ancyrocephalidae</taxon>
        <taxon>Cichlidogyrus</taxon>
    </lineage>
</organism>
<evidence type="ECO:0000256" key="1">
    <source>
        <dbReference type="ARBA" id="ARBA00009143"/>
    </source>
</evidence>